<feature type="domain" description="GDNF/GAS1" evidence="9">
    <location>
        <begin position="132"/>
        <end position="211"/>
    </location>
</feature>
<feature type="domain" description="GDNF/GAS1" evidence="9">
    <location>
        <begin position="221"/>
        <end position="317"/>
    </location>
</feature>
<evidence type="ECO:0000256" key="6">
    <source>
        <dbReference type="ARBA" id="ARBA00023170"/>
    </source>
</evidence>
<dbReference type="Proteomes" id="UP000694906">
    <property type="component" value="Unplaced"/>
</dbReference>
<dbReference type="PANTHER" id="PTHR10269">
    <property type="entry name" value="GDNF RECEPTOR ALPHA"/>
    <property type="match status" value="1"/>
</dbReference>
<comment type="similarity">
    <text evidence="2">Belongs to the GDNFR family.</text>
</comment>
<keyword evidence="3" id="KW-1003">Cell membrane</keyword>
<reference evidence="11" key="1">
    <citation type="submission" date="2025-08" db="UniProtKB">
        <authorList>
            <consortium name="RefSeq"/>
        </authorList>
    </citation>
    <scope>IDENTIFICATION</scope>
</reference>
<sequence>MIAFIFLAMGLSSENKSTSQSKDCVYLRQQCLSDGTACKHAWGIVEDACSISDPGDSCEITNSSHCNLTIQSLVESNFQFKQCVCTDDLYCTVNKFLGIKCINKSENIKEDSKLKWNLTTPSHHGLKGIPSCLEVTEACVGDVACNALLAPYLKACSANGNLCDLKHCQTATRSFYQNTPFNVAQMLALCDCAQADIPCQQSREALHSKPCALSIDPPPTCLNVIHSCRNDELCRRRYRTFQSKCWPHVTEKCHEDETCIRMLSKQDVTCSGNEDCIAAYLGILGTVLQGQCTCRATTQSEESLCKIFQQILHRKSCFNYPILSNVEGITLYKRKHAKEITLTGLPSPINGEVIYAVMCMTVTCGVLLLVMLKLRISRMTSQTRDPSPIQIPEGNIIH</sequence>
<dbReference type="InterPro" id="IPR037193">
    <property type="entry name" value="GDNF_alpha"/>
</dbReference>
<accession>A0AAX6Q9X9</accession>
<dbReference type="RefSeq" id="XP_004868919.1">
    <property type="nucleotide sequence ID" value="XM_004868862.1"/>
</dbReference>
<evidence type="ECO:0000256" key="2">
    <source>
        <dbReference type="ARBA" id="ARBA00005961"/>
    </source>
</evidence>
<keyword evidence="10" id="KW-1185">Reference proteome</keyword>
<name>A0AAX6Q9X9_HETGA</name>
<dbReference type="SUPFAM" id="SSF110035">
    <property type="entry name" value="GDNF receptor-like"/>
    <property type="match status" value="2"/>
</dbReference>
<dbReference type="KEGG" id="hgl:101706249"/>
<evidence type="ECO:0000313" key="11">
    <source>
        <dbReference type="RefSeq" id="XP_004868919.1"/>
    </source>
</evidence>
<evidence type="ECO:0000256" key="4">
    <source>
        <dbReference type="ARBA" id="ARBA00022729"/>
    </source>
</evidence>
<organism evidence="10 11">
    <name type="scientific">Heterocephalus glaber</name>
    <name type="common">Naked mole rat</name>
    <dbReference type="NCBI Taxonomy" id="10181"/>
    <lineage>
        <taxon>Eukaryota</taxon>
        <taxon>Metazoa</taxon>
        <taxon>Chordata</taxon>
        <taxon>Craniata</taxon>
        <taxon>Vertebrata</taxon>
        <taxon>Euteleostomi</taxon>
        <taxon>Mammalia</taxon>
        <taxon>Eutheria</taxon>
        <taxon>Euarchontoglires</taxon>
        <taxon>Glires</taxon>
        <taxon>Rodentia</taxon>
        <taxon>Hystricomorpha</taxon>
        <taxon>Bathyergidae</taxon>
        <taxon>Heterocephalus</taxon>
    </lineage>
</organism>
<proteinExistence type="inferred from homology"/>
<keyword evidence="6" id="KW-0675">Receptor</keyword>
<keyword evidence="8" id="KW-1133">Transmembrane helix</keyword>
<dbReference type="GO" id="GO:0038023">
    <property type="term" value="F:signaling receptor activity"/>
    <property type="evidence" value="ECO:0007669"/>
    <property type="project" value="InterPro"/>
</dbReference>
<dbReference type="GO" id="GO:0009897">
    <property type="term" value="C:external side of plasma membrane"/>
    <property type="evidence" value="ECO:0007669"/>
    <property type="project" value="TreeGrafter"/>
</dbReference>
<dbReference type="InterPro" id="IPR003438">
    <property type="entry name" value="GDNF_rcpt"/>
</dbReference>
<evidence type="ECO:0000313" key="10">
    <source>
        <dbReference type="Proteomes" id="UP000694906"/>
    </source>
</evidence>
<evidence type="ECO:0000256" key="1">
    <source>
        <dbReference type="ARBA" id="ARBA00004236"/>
    </source>
</evidence>
<evidence type="ECO:0000256" key="8">
    <source>
        <dbReference type="SAM" id="Phobius"/>
    </source>
</evidence>
<comment type="subcellular location">
    <subcellularLocation>
        <location evidence="1">Cell membrane</location>
    </subcellularLocation>
</comment>
<dbReference type="GO" id="GO:0043235">
    <property type="term" value="C:receptor complex"/>
    <property type="evidence" value="ECO:0007669"/>
    <property type="project" value="TreeGrafter"/>
</dbReference>
<dbReference type="CTD" id="389400"/>
<evidence type="ECO:0000256" key="5">
    <source>
        <dbReference type="ARBA" id="ARBA00023136"/>
    </source>
</evidence>
<gene>
    <name evidence="11" type="primary">Gfral</name>
</gene>
<keyword evidence="7" id="KW-0325">Glycoprotein</keyword>
<keyword evidence="5 8" id="KW-0472">Membrane</keyword>
<dbReference type="GO" id="GO:0007399">
    <property type="term" value="P:nervous system development"/>
    <property type="evidence" value="ECO:0007669"/>
    <property type="project" value="TreeGrafter"/>
</dbReference>
<feature type="transmembrane region" description="Helical" evidence="8">
    <location>
        <begin position="353"/>
        <end position="372"/>
    </location>
</feature>
<dbReference type="AlphaFoldDB" id="A0AAX6Q9X9"/>
<dbReference type="Pfam" id="PF02351">
    <property type="entry name" value="GDNF"/>
    <property type="match status" value="2"/>
</dbReference>
<evidence type="ECO:0000256" key="3">
    <source>
        <dbReference type="ARBA" id="ARBA00022475"/>
    </source>
</evidence>
<evidence type="ECO:0000259" key="9">
    <source>
        <dbReference type="SMART" id="SM00907"/>
    </source>
</evidence>
<dbReference type="PANTHER" id="PTHR10269:SF1">
    <property type="entry name" value="GDNF FAMILY RECEPTOR ALPHA-LIKE"/>
    <property type="match status" value="1"/>
</dbReference>
<evidence type="ECO:0000256" key="7">
    <source>
        <dbReference type="ARBA" id="ARBA00023180"/>
    </source>
</evidence>
<dbReference type="GeneID" id="101706249"/>
<dbReference type="GO" id="GO:0007169">
    <property type="term" value="P:cell surface receptor protein tyrosine kinase signaling pathway"/>
    <property type="evidence" value="ECO:0007669"/>
    <property type="project" value="UniProtKB-ARBA"/>
</dbReference>
<protein>
    <submittedName>
        <fullName evidence="11">GDNF family receptor alpha-like</fullName>
    </submittedName>
</protein>
<keyword evidence="4" id="KW-0732">Signal</keyword>
<dbReference type="InterPro" id="IPR016017">
    <property type="entry name" value="GDNF/GAS1"/>
</dbReference>
<keyword evidence="8" id="KW-0812">Transmembrane</keyword>
<dbReference type="SMART" id="SM00907">
    <property type="entry name" value="GDNF"/>
    <property type="match status" value="3"/>
</dbReference>
<feature type="domain" description="GDNF/GAS1" evidence="9">
    <location>
        <begin position="24"/>
        <end position="101"/>
    </location>
</feature>